<feature type="region of interest" description="Disordered" evidence="1">
    <location>
        <begin position="71"/>
        <end position="90"/>
    </location>
</feature>
<protein>
    <submittedName>
        <fullName evidence="2">Aggrecan core protein</fullName>
    </submittedName>
</protein>
<dbReference type="Pfam" id="PF14903">
    <property type="entry name" value="WG_beta_rep"/>
    <property type="match status" value="3"/>
</dbReference>
<dbReference type="AlphaFoldDB" id="U5VWR5"/>
<dbReference type="Gene3D" id="1.25.40.10">
    <property type="entry name" value="Tetratricopeptide repeat domain"/>
    <property type="match status" value="1"/>
</dbReference>
<feature type="compositionally biased region" description="Low complexity" evidence="1">
    <location>
        <begin position="111"/>
        <end position="122"/>
    </location>
</feature>
<dbReference type="eggNOG" id="COG0457">
    <property type="taxonomic scope" value="Bacteria"/>
</dbReference>
<keyword evidence="3" id="KW-1185">Reference proteome</keyword>
<feature type="compositionally biased region" description="Low complexity" evidence="1">
    <location>
        <begin position="149"/>
        <end position="180"/>
    </location>
</feature>
<feature type="compositionally biased region" description="Low complexity" evidence="1">
    <location>
        <begin position="364"/>
        <end position="378"/>
    </location>
</feature>
<dbReference type="PANTHER" id="PTHR37841:SF1">
    <property type="entry name" value="DUF3298 DOMAIN-CONTAINING PROTEIN"/>
    <property type="match status" value="1"/>
</dbReference>
<reference evidence="2 3" key="1">
    <citation type="journal article" date="2014" name="J. Biotechnol.">
        <title>Complete genome sequence of the actinobacterium Actinoplanes friuliensis HAG 010964, producer of the lipopeptide antibiotic friulimycin.</title>
        <authorList>
            <person name="Ruckert C."/>
            <person name="Szczepanowski R."/>
            <person name="Albersmeier A."/>
            <person name="Goesmann A."/>
            <person name="Fischer N."/>
            <person name="Steinkamper A."/>
            <person name="Puhler A."/>
            <person name="Biener R."/>
            <person name="Schwartz D."/>
            <person name="Kalinowski J."/>
        </authorList>
    </citation>
    <scope>NUCLEOTIDE SEQUENCE [LARGE SCALE GENOMIC DNA]</scope>
    <source>
        <strain evidence="2 3">DSM 7358</strain>
    </source>
</reference>
<feature type="region of interest" description="Disordered" evidence="1">
    <location>
        <begin position="311"/>
        <end position="473"/>
    </location>
</feature>
<dbReference type="InterPro" id="IPR011990">
    <property type="entry name" value="TPR-like_helical_dom_sf"/>
</dbReference>
<dbReference type="SUPFAM" id="SSF48452">
    <property type="entry name" value="TPR-like"/>
    <property type="match status" value="1"/>
</dbReference>
<dbReference type="OrthoDB" id="4965972at2"/>
<sequence length="939" mass="99607">MAPVSPSAWFEGEEPADGTAPDVEATGRIPAADEVEREAAAREDAAPEAAAEGDEGHGLGWLLSMSGLGAVTREPEPVSPAPADLVAETPDITADAPVSALPVSPVPVSAAPVSAVPVSGPPQKQDWFSPTTETRLVVPKAAQEETEEAAPPVTAPAQPDEVTTAPAQPEQATTAPAEQTESAEVIGAEPVEAEPADEEPAVDEFRAEVPDTSSVDSKTALPGDEPQDDTAPEAVADDNTADAEAGIPGGPIEEDSGPLVVEAVVVEGPLVDGEVVDAVVVEAVVVEPAAEAPAEEAADTVEPATVHATVGEPITAPEPVTVEDPVATPEPVSADEPVQPGRPDAVDEPAQPSGADAFDEPALAETGEPVEAAGPGEPAAEDEPAPTEAGEPVADDEPVADYEPVTDYEPVADYEPVTDYEPVADYEPVTDYEPVADDEPVTVDEPAIAETSATVTVSEPAAAEEEDEHVAPSAEAGPVLAPSMQLPALSVAPPPEPELEPLRRRADPEQILATYPWTFDERTLREVVDDPDRLLDVRDRLTDKLEYAERDTVRARLLSLRAVVSRVLGDLGRALADAREALRHAEATGELRRTAIVQARLAHVQQWRGDFAEADRIFEEANSVELPDRLRAEMHVQAGKSCYEQGRYLEACNHFEAALELRRVEDPDLVARTEAALDAVMARVREAGWGPYPRSREEILQQTRPPHPAVDYESGWQGYADSNGDVVIGERYADAQPFHEGAAWVRRPGTDAWELIDETGGLLIDSASGYVQAGPFGDGLAWVSRDPVGGWFAVDWHNRVIVPGGFDDVRPFRRGLAAVKRGGWGAIDRHGRVVVQPKFRRFATELIAGGPVEGFTADGLAVVDAGDRLGVVDRTGQFLVAPVHARLVIHPVAFIVGDREGRWGALDRGGEPIVDVVHSRAADVVDEIERLLSDTRPVL</sequence>
<feature type="region of interest" description="Disordered" evidence="1">
    <location>
        <begin position="1"/>
        <end position="62"/>
    </location>
</feature>
<dbReference type="PANTHER" id="PTHR37841">
    <property type="entry name" value="GLR2918 PROTEIN"/>
    <property type="match status" value="1"/>
</dbReference>
<dbReference type="STRING" id="1246995.AFR_09305"/>
<gene>
    <name evidence="2" type="ORF">AFR_09305</name>
</gene>
<evidence type="ECO:0000313" key="2">
    <source>
        <dbReference type="EMBL" id="AGZ40150.1"/>
    </source>
</evidence>
<dbReference type="PATRIC" id="fig|1246995.3.peg.1895"/>
<feature type="compositionally biased region" description="Acidic residues" evidence="1">
    <location>
        <begin position="225"/>
        <end position="241"/>
    </location>
</feature>
<dbReference type="HOGENOM" id="CLU_296077_0_0_11"/>
<dbReference type="EMBL" id="CP006272">
    <property type="protein sequence ID" value="AGZ40150.1"/>
    <property type="molecule type" value="Genomic_DNA"/>
</dbReference>
<dbReference type="InterPro" id="IPR019734">
    <property type="entry name" value="TPR_rpt"/>
</dbReference>
<dbReference type="Proteomes" id="UP000017746">
    <property type="component" value="Chromosome"/>
</dbReference>
<proteinExistence type="predicted"/>
<dbReference type="eggNOG" id="COG3266">
    <property type="taxonomic scope" value="Bacteria"/>
</dbReference>
<feature type="compositionally biased region" description="Acidic residues" evidence="1">
    <location>
        <begin position="393"/>
        <end position="442"/>
    </location>
</feature>
<evidence type="ECO:0000256" key="1">
    <source>
        <dbReference type="SAM" id="MobiDB-lite"/>
    </source>
</evidence>
<feature type="compositionally biased region" description="Acidic residues" evidence="1">
    <location>
        <begin position="191"/>
        <end position="202"/>
    </location>
</feature>
<dbReference type="SMART" id="SM00028">
    <property type="entry name" value="TPR"/>
    <property type="match status" value="2"/>
</dbReference>
<dbReference type="KEGG" id="afs:AFR_09305"/>
<evidence type="ECO:0000313" key="3">
    <source>
        <dbReference type="Proteomes" id="UP000017746"/>
    </source>
</evidence>
<dbReference type="InterPro" id="IPR032774">
    <property type="entry name" value="WG_beta_rep"/>
</dbReference>
<name>U5VWR5_9ACTN</name>
<dbReference type="RefSeq" id="WP_023359746.1">
    <property type="nucleotide sequence ID" value="NC_022657.1"/>
</dbReference>
<organism evidence="2 3">
    <name type="scientific">Actinoplanes friuliensis DSM 7358</name>
    <dbReference type="NCBI Taxonomy" id="1246995"/>
    <lineage>
        <taxon>Bacteria</taxon>
        <taxon>Bacillati</taxon>
        <taxon>Actinomycetota</taxon>
        <taxon>Actinomycetes</taxon>
        <taxon>Micromonosporales</taxon>
        <taxon>Micromonosporaceae</taxon>
        <taxon>Actinoplanes</taxon>
    </lineage>
</organism>
<feature type="region of interest" description="Disordered" evidence="1">
    <location>
        <begin position="111"/>
        <end position="257"/>
    </location>
</feature>
<accession>U5VWR5</accession>